<evidence type="ECO:0000256" key="3">
    <source>
        <dbReference type="ARBA" id="ARBA00022448"/>
    </source>
</evidence>
<evidence type="ECO:0000256" key="9">
    <source>
        <dbReference type="SAM" id="Phobius"/>
    </source>
</evidence>
<keyword evidence="6 9" id="KW-1133">Transmembrane helix</keyword>
<dbReference type="Proteomes" id="UP000320672">
    <property type="component" value="Chromosome"/>
</dbReference>
<keyword evidence="4" id="KW-1003">Cell membrane</keyword>
<feature type="transmembrane region" description="Helical" evidence="9">
    <location>
        <begin position="264"/>
        <end position="282"/>
    </location>
</feature>
<feature type="transmembrane region" description="Helical" evidence="9">
    <location>
        <begin position="72"/>
        <end position="92"/>
    </location>
</feature>
<evidence type="ECO:0000313" key="11">
    <source>
        <dbReference type="Proteomes" id="UP000320672"/>
    </source>
</evidence>
<feature type="transmembrane region" description="Helical" evidence="9">
    <location>
        <begin position="15"/>
        <end position="36"/>
    </location>
</feature>
<gene>
    <name evidence="10" type="primary">mntB_1</name>
    <name evidence="10" type="ORF">FF011L_35500</name>
</gene>
<keyword evidence="7 9" id="KW-0472">Membrane</keyword>
<feature type="transmembrane region" description="Helical" evidence="9">
    <location>
        <begin position="233"/>
        <end position="258"/>
    </location>
</feature>
<evidence type="ECO:0000256" key="5">
    <source>
        <dbReference type="ARBA" id="ARBA00022692"/>
    </source>
</evidence>
<comment type="subcellular location">
    <subcellularLocation>
        <location evidence="1 8">Cell membrane</location>
        <topology evidence="1 8">Multi-pass membrane protein</topology>
    </subcellularLocation>
</comment>
<dbReference type="Gene3D" id="1.10.3470.10">
    <property type="entry name" value="ABC transporter involved in vitamin B12 uptake, BtuC"/>
    <property type="match status" value="1"/>
</dbReference>
<protein>
    <submittedName>
        <fullName evidence="10">Manganese transport system membrane protein MntB</fullName>
    </submittedName>
</protein>
<sequence length="299" mass="30997">MSQIVEILSAPNTRVVLLGVAALGFAAGIVGTYLVLRRRALAGDVVGHAALPGVSIAFLIWSGLYPTAPKNLLVLLIGGAIASALGMLTTAILRRFGRLPDDAVLAIVLSTFFGAGVVLLSVVQRAATGSQAGIREFIFGQAAAMLPSDVHLIIITATLATLLSTLIMKEWTLVCFDEGACQVLGYPVLAIDIVMMGLVVCVCIVGMQAVGLLLVVALLVIPPSAARFWTDRVPYMAPLAGVIGSLSAVCGGVMSALFDKLPTGAVIVIAAASILAFSMVFGTRHGWLGSRRAYAPQSQ</sequence>
<dbReference type="RefSeq" id="WP_218932689.1">
    <property type="nucleotide sequence ID" value="NZ_CP036262.1"/>
</dbReference>
<dbReference type="EMBL" id="CP036262">
    <property type="protein sequence ID" value="QDS94768.1"/>
    <property type="molecule type" value="Genomic_DNA"/>
</dbReference>
<evidence type="ECO:0000256" key="6">
    <source>
        <dbReference type="ARBA" id="ARBA00022989"/>
    </source>
</evidence>
<keyword evidence="5 8" id="KW-0812">Transmembrane</keyword>
<dbReference type="KEGG" id="rml:FF011L_35500"/>
<dbReference type="PANTHER" id="PTHR30477:SF3">
    <property type="entry name" value="METAL TRANSPORT SYSTEM MEMBRANE PROTEIN CT_069-RELATED"/>
    <property type="match status" value="1"/>
</dbReference>
<dbReference type="Pfam" id="PF00950">
    <property type="entry name" value="ABC-3"/>
    <property type="match status" value="1"/>
</dbReference>
<dbReference type="GO" id="GO:0055085">
    <property type="term" value="P:transmembrane transport"/>
    <property type="evidence" value="ECO:0007669"/>
    <property type="project" value="InterPro"/>
</dbReference>
<feature type="transmembrane region" description="Helical" evidence="9">
    <location>
        <begin position="104"/>
        <end position="123"/>
    </location>
</feature>
<comment type="similarity">
    <text evidence="2 8">Belongs to the ABC-3 integral membrane protein family.</text>
</comment>
<dbReference type="GO" id="GO:0010043">
    <property type="term" value="P:response to zinc ion"/>
    <property type="evidence" value="ECO:0007669"/>
    <property type="project" value="TreeGrafter"/>
</dbReference>
<reference evidence="10 11" key="1">
    <citation type="submission" date="2019-02" db="EMBL/GenBank/DDBJ databases">
        <title>Deep-cultivation of Planctomycetes and their phenomic and genomic characterization uncovers novel biology.</title>
        <authorList>
            <person name="Wiegand S."/>
            <person name="Jogler M."/>
            <person name="Boedeker C."/>
            <person name="Pinto D."/>
            <person name="Vollmers J."/>
            <person name="Rivas-Marin E."/>
            <person name="Kohn T."/>
            <person name="Peeters S.H."/>
            <person name="Heuer A."/>
            <person name="Rast P."/>
            <person name="Oberbeckmann S."/>
            <person name="Bunk B."/>
            <person name="Jeske O."/>
            <person name="Meyerdierks A."/>
            <person name="Storesund J.E."/>
            <person name="Kallscheuer N."/>
            <person name="Luecker S."/>
            <person name="Lage O.M."/>
            <person name="Pohl T."/>
            <person name="Merkel B.J."/>
            <person name="Hornburger P."/>
            <person name="Mueller R.-W."/>
            <person name="Bruemmer F."/>
            <person name="Labrenz M."/>
            <person name="Spormann A.M."/>
            <person name="Op den Camp H."/>
            <person name="Overmann J."/>
            <person name="Amann R."/>
            <person name="Jetten M.S.M."/>
            <person name="Mascher T."/>
            <person name="Medema M.H."/>
            <person name="Devos D.P."/>
            <person name="Kaster A.-K."/>
            <person name="Ovreas L."/>
            <person name="Rohde M."/>
            <person name="Galperin M.Y."/>
            <person name="Jogler C."/>
        </authorList>
    </citation>
    <scope>NUCLEOTIDE SEQUENCE [LARGE SCALE GENOMIC DNA]</scope>
    <source>
        <strain evidence="10 11">FF011L</strain>
    </source>
</reference>
<evidence type="ECO:0000256" key="7">
    <source>
        <dbReference type="ARBA" id="ARBA00023136"/>
    </source>
</evidence>
<evidence type="ECO:0000313" key="10">
    <source>
        <dbReference type="EMBL" id="QDS94768.1"/>
    </source>
</evidence>
<feature type="transmembrane region" description="Helical" evidence="9">
    <location>
        <begin position="188"/>
        <end position="221"/>
    </location>
</feature>
<evidence type="ECO:0000256" key="4">
    <source>
        <dbReference type="ARBA" id="ARBA00022475"/>
    </source>
</evidence>
<dbReference type="GO" id="GO:0043190">
    <property type="term" value="C:ATP-binding cassette (ABC) transporter complex"/>
    <property type="evidence" value="ECO:0007669"/>
    <property type="project" value="InterPro"/>
</dbReference>
<organism evidence="10 11">
    <name type="scientific">Roseimaritima multifibrata</name>
    <dbReference type="NCBI Taxonomy" id="1930274"/>
    <lineage>
        <taxon>Bacteria</taxon>
        <taxon>Pseudomonadati</taxon>
        <taxon>Planctomycetota</taxon>
        <taxon>Planctomycetia</taxon>
        <taxon>Pirellulales</taxon>
        <taxon>Pirellulaceae</taxon>
        <taxon>Roseimaritima</taxon>
    </lineage>
</organism>
<accession>A0A517MIU3</accession>
<dbReference type="SUPFAM" id="SSF81345">
    <property type="entry name" value="ABC transporter involved in vitamin B12 uptake, BtuC"/>
    <property type="match status" value="1"/>
</dbReference>
<name>A0A517MIU3_9BACT</name>
<evidence type="ECO:0000256" key="8">
    <source>
        <dbReference type="RuleBase" id="RU003943"/>
    </source>
</evidence>
<feature type="transmembrane region" description="Helical" evidence="9">
    <location>
        <begin position="48"/>
        <end position="65"/>
    </location>
</feature>
<dbReference type="InterPro" id="IPR001626">
    <property type="entry name" value="ABC_TroCD"/>
</dbReference>
<dbReference type="InterPro" id="IPR037294">
    <property type="entry name" value="ABC_BtuC-like"/>
</dbReference>
<keyword evidence="3 8" id="KW-0813">Transport</keyword>
<evidence type="ECO:0000256" key="2">
    <source>
        <dbReference type="ARBA" id="ARBA00008034"/>
    </source>
</evidence>
<feature type="transmembrane region" description="Helical" evidence="9">
    <location>
        <begin position="144"/>
        <end position="168"/>
    </location>
</feature>
<keyword evidence="11" id="KW-1185">Reference proteome</keyword>
<dbReference type="AlphaFoldDB" id="A0A517MIU3"/>
<proteinExistence type="inferred from homology"/>
<evidence type="ECO:0000256" key="1">
    <source>
        <dbReference type="ARBA" id="ARBA00004651"/>
    </source>
</evidence>
<dbReference type="PANTHER" id="PTHR30477">
    <property type="entry name" value="ABC-TRANSPORTER METAL-BINDING PROTEIN"/>
    <property type="match status" value="1"/>
</dbReference>